<dbReference type="Gene3D" id="3.30.1490.20">
    <property type="entry name" value="ATP-grasp fold, A domain"/>
    <property type="match status" value="1"/>
</dbReference>
<keyword evidence="4" id="KW-1185">Reference proteome</keyword>
<dbReference type="OrthoDB" id="190266at2"/>
<reference evidence="3 4" key="1">
    <citation type="submission" date="2017-04" db="EMBL/GenBank/DDBJ databases">
        <title>Comparative genome analysis of Subtercola boreus.</title>
        <authorList>
            <person name="Cho Y.-J."/>
            <person name="Cho A."/>
            <person name="Kim O.-S."/>
            <person name="Lee J.-I."/>
        </authorList>
    </citation>
    <scope>NUCLEOTIDE SEQUENCE [LARGE SCALE GENOMIC DNA]</scope>
    <source>
        <strain evidence="3 4">K300</strain>
    </source>
</reference>
<sequence>MVGASDGNLFSRRAFAQYERIAEQPIAIVNPRSPIVHGVETVARCQDVEGGIDLALMLTPQRFTIASLRDAAEAGASAAAIMSQGWAEEDEDGRVRQAELVAVAEQLGITLLGPNHLGFVNLWDRSAATALGLNLPAEPGAFALVSQSGAVGSSLVGYASRHDVNFSFVVTTGNEAMVSIADVVDYLVDDEHTKAIGVFAETIRKPATFIAAARRAAELGKAIVVLKAGSSELAARTAQAHTGALVGDDRVIDAMLRQEGVIRVRTLEDLVTIGNLCAHTGPLKKSGVAVLSVSGGACDLIADRGQEVGLDLPALSASAYSRLAEVLPPYGHPQNPLDVTGGALAKPEVWRRGIEVMADEQEIGFVGIVTSLPTSGEPQRDMTFQVVGEALRETGLAGAIFPQLDQDQSEYVRQVKAASGIENVLPSVDRFTVAAAALSRWSTWLRERVAPVGAHEADATSARLASLVPGAAVSEYSARGIAIAGNVPLVPASLATDAAEAIAAARDIQGPVVLKICSAEVAHKTELGGVLLDVAGDDAVGAGFEALTERARQAGVNLEGVLVSPFRKGGIELLVGVTRDPDWGLVLAVAFGGALVELLDDSALRLLPVSRAEVLRMLGELRGSRLLSGFRGSDAVDLDQVANAVVAIADTALALGPDLESFEVNPLRVSADAVEGLDVLITVRASS</sequence>
<dbReference type="SUPFAM" id="SSF56059">
    <property type="entry name" value="Glutathione synthetase ATP-binding domain-like"/>
    <property type="match status" value="1"/>
</dbReference>
<comment type="caution">
    <text evidence="3">The sequence shown here is derived from an EMBL/GenBank/DDBJ whole genome shotgun (WGS) entry which is preliminary data.</text>
</comment>
<feature type="domain" description="CoA-binding" evidence="1">
    <location>
        <begin position="2"/>
        <end position="119"/>
    </location>
</feature>
<gene>
    <name evidence="3" type="ORF">B7R54_15085</name>
</gene>
<dbReference type="Gene3D" id="3.40.50.261">
    <property type="entry name" value="Succinyl-CoA synthetase domains"/>
    <property type="match status" value="2"/>
</dbReference>
<dbReference type="InterPro" id="IPR013815">
    <property type="entry name" value="ATP_grasp_subdomain_1"/>
</dbReference>
<dbReference type="AlphaFoldDB" id="A0A3E0VR34"/>
<dbReference type="PANTHER" id="PTHR42793:SF4">
    <property type="entry name" value="BLL6376 PROTEIN"/>
    <property type="match status" value="1"/>
</dbReference>
<evidence type="ECO:0000313" key="3">
    <source>
        <dbReference type="EMBL" id="RFA11317.1"/>
    </source>
</evidence>
<name>A0A3E0VR34_9MICO</name>
<dbReference type="Proteomes" id="UP000256486">
    <property type="component" value="Unassembled WGS sequence"/>
</dbReference>
<dbReference type="InterPro" id="IPR016102">
    <property type="entry name" value="Succinyl-CoA_synth-like"/>
</dbReference>
<dbReference type="InterPro" id="IPR032875">
    <property type="entry name" value="Succ_CoA_lig_flav_dom"/>
</dbReference>
<dbReference type="Pfam" id="PF13380">
    <property type="entry name" value="CoA_binding_2"/>
    <property type="match status" value="1"/>
</dbReference>
<accession>A0A3E0VR34</accession>
<dbReference type="Gene3D" id="3.40.50.720">
    <property type="entry name" value="NAD(P)-binding Rossmann-like Domain"/>
    <property type="match status" value="1"/>
</dbReference>
<protein>
    <submittedName>
        <fullName evidence="3">Acyl-CoA synthetase</fullName>
    </submittedName>
</protein>
<dbReference type="GO" id="GO:0005524">
    <property type="term" value="F:ATP binding"/>
    <property type="evidence" value="ECO:0007669"/>
    <property type="project" value="InterPro"/>
</dbReference>
<dbReference type="Pfam" id="PF13549">
    <property type="entry name" value="ATP-grasp_5"/>
    <property type="match status" value="1"/>
</dbReference>
<dbReference type="EMBL" id="NBWZ01000001">
    <property type="protein sequence ID" value="RFA11317.1"/>
    <property type="molecule type" value="Genomic_DNA"/>
</dbReference>
<proteinExistence type="predicted"/>
<evidence type="ECO:0000259" key="2">
    <source>
        <dbReference type="Pfam" id="PF13607"/>
    </source>
</evidence>
<dbReference type="InterPro" id="IPR036291">
    <property type="entry name" value="NAD(P)-bd_dom_sf"/>
</dbReference>
<evidence type="ECO:0000259" key="1">
    <source>
        <dbReference type="Pfam" id="PF13380"/>
    </source>
</evidence>
<organism evidence="3 4">
    <name type="scientific">Subtercola boreus</name>
    <dbReference type="NCBI Taxonomy" id="120213"/>
    <lineage>
        <taxon>Bacteria</taxon>
        <taxon>Bacillati</taxon>
        <taxon>Actinomycetota</taxon>
        <taxon>Actinomycetes</taxon>
        <taxon>Micrococcales</taxon>
        <taxon>Microbacteriaceae</taxon>
        <taxon>Subtercola</taxon>
    </lineage>
</organism>
<dbReference type="SUPFAM" id="SSF51735">
    <property type="entry name" value="NAD(P)-binding Rossmann-fold domains"/>
    <property type="match status" value="1"/>
</dbReference>
<evidence type="ECO:0000313" key="4">
    <source>
        <dbReference type="Proteomes" id="UP000256486"/>
    </source>
</evidence>
<dbReference type="SUPFAM" id="SSF52210">
    <property type="entry name" value="Succinyl-CoA synthetase domains"/>
    <property type="match status" value="2"/>
</dbReference>
<dbReference type="InterPro" id="IPR003781">
    <property type="entry name" value="CoA-bd"/>
</dbReference>
<dbReference type="Gene3D" id="3.30.470.20">
    <property type="entry name" value="ATP-grasp fold, B domain"/>
    <property type="match status" value="1"/>
</dbReference>
<dbReference type="PANTHER" id="PTHR42793">
    <property type="entry name" value="COA BINDING DOMAIN CONTAINING PROTEIN"/>
    <property type="match status" value="1"/>
</dbReference>
<dbReference type="Pfam" id="PF13607">
    <property type="entry name" value="Succ_CoA_lig"/>
    <property type="match status" value="1"/>
</dbReference>
<feature type="domain" description="Succinyl-CoA synthetase-like flavodoxin" evidence="2">
    <location>
        <begin position="139"/>
        <end position="275"/>
    </location>
</feature>